<sequence length="226" mass="25374">MPKYDITKSLEPIDQLLAVTTNPRHRYLLLAYARHLYLEMSGRYDDVLGDDMMVDNPVYNLHALGFNTTISGKDNVRNLYKFWAETNQSVFYGENLQVAVADNFIALTVLAHQQVWGGSILSSKALGLLPKGLSSEVLLEMLKLKGMKAEPDCMYLYTNFEETIWPYDDRGRLVREDVLEPNPAAAQITKLDPQDVLTTAQAAALLAPFIKPLPNFDEYVLGKSAS</sequence>
<reference evidence="2" key="1">
    <citation type="journal article" date="2019" name="Int. J. Syst. Evol. Microbiol.">
        <title>The Global Catalogue of Microorganisms (GCM) 10K type strain sequencing project: providing services to taxonomists for standard genome sequencing and annotation.</title>
        <authorList>
            <consortium name="The Broad Institute Genomics Platform"/>
            <consortium name="The Broad Institute Genome Sequencing Center for Infectious Disease"/>
            <person name="Wu L."/>
            <person name="Ma J."/>
        </authorList>
    </citation>
    <scope>NUCLEOTIDE SEQUENCE [LARGE SCALE GENOMIC DNA]</scope>
    <source>
        <strain evidence="2">JCM 4087</strain>
    </source>
</reference>
<dbReference type="EMBL" id="JBHSPH010000020">
    <property type="protein sequence ID" value="MFC5865551.1"/>
    <property type="molecule type" value="Genomic_DNA"/>
</dbReference>
<evidence type="ECO:0000313" key="2">
    <source>
        <dbReference type="Proteomes" id="UP001596091"/>
    </source>
</evidence>
<name>A0ABW1EMS8_9BACT</name>
<accession>A0ABW1EMS8</accession>
<keyword evidence="2" id="KW-1185">Reference proteome</keyword>
<proteinExistence type="predicted"/>
<gene>
    <name evidence="1" type="ORF">ACFPT7_24815</name>
</gene>
<evidence type="ECO:0000313" key="1">
    <source>
        <dbReference type="EMBL" id="MFC5865551.1"/>
    </source>
</evidence>
<organism evidence="1 2">
    <name type="scientific">Acidicapsa dinghuensis</name>
    <dbReference type="NCBI Taxonomy" id="2218256"/>
    <lineage>
        <taxon>Bacteria</taxon>
        <taxon>Pseudomonadati</taxon>
        <taxon>Acidobacteriota</taxon>
        <taxon>Terriglobia</taxon>
        <taxon>Terriglobales</taxon>
        <taxon>Acidobacteriaceae</taxon>
        <taxon>Acidicapsa</taxon>
    </lineage>
</organism>
<dbReference type="RefSeq" id="WP_263341730.1">
    <property type="nucleotide sequence ID" value="NZ_JAGSYH010000008.1"/>
</dbReference>
<comment type="caution">
    <text evidence="1">The sequence shown here is derived from an EMBL/GenBank/DDBJ whole genome shotgun (WGS) entry which is preliminary data.</text>
</comment>
<dbReference type="Proteomes" id="UP001596091">
    <property type="component" value="Unassembled WGS sequence"/>
</dbReference>
<protein>
    <submittedName>
        <fullName evidence="1">Uncharacterized protein</fullName>
    </submittedName>
</protein>